<organism evidence="2 3">
    <name type="scientific">Athelia psychrophila</name>
    <dbReference type="NCBI Taxonomy" id="1759441"/>
    <lineage>
        <taxon>Eukaryota</taxon>
        <taxon>Fungi</taxon>
        <taxon>Dikarya</taxon>
        <taxon>Basidiomycota</taxon>
        <taxon>Agaricomycotina</taxon>
        <taxon>Agaricomycetes</taxon>
        <taxon>Agaricomycetidae</taxon>
        <taxon>Atheliales</taxon>
        <taxon>Atheliaceae</taxon>
        <taxon>Athelia</taxon>
    </lineage>
</organism>
<evidence type="ECO:0000256" key="1">
    <source>
        <dbReference type="SAM" id="MobiDB-lite"/>
    </source>
</evidence>
<sequence>MPVTPIKKRSKERDYASPCPLRSTPYPTLQRERLRLTATRTKDLKLTSLSGSGLTFPVHTRLFAEGGPLDDDTTDSQFVRKLTGETSQTTPTKSSTLSAVSSPSEATSPDRPKFEHTLTALSSFERFLINQMRFQVNLEVGPLQEQLDSVVQSVHDMAREKRYTDKWNDILLAEFKVYGLQLPLPPPLI</sequence>
<feature type="compositionally biased region" description="Polar residues" evidence="1">
    <location>
        <begin position="84"/>
        <end position="107"/>
    </location>
</feature>
<feature type="compositionally biased region" description="Basic residues" evidence="1">
    <location>
        <begin position="1"/>
        <end position="10"/>
    </location>
</feature>
<reference evidence="2 3" key="1">
    <citation type="journal article" date="2016" name="Mol. Biol. Evol.">
        <title>Comparative Genomics of Early-Diverging Mushroom-Forming Fungi Provides Insights into the Origins of Lignocellulose Decay Capabilities.</title>
        <authorList>
            <person name="Nagy L.G."/>
            <person name="Riley R."/>
            <person name="Tritt A."/>
            <person name="Adam C."/>
            <person name="Daum C."/>
            <person name="Floudas D."/>
            <person name="Sun H."/>
            <person name="Yadav J.S."/>
            <person name="Pangilinan J."/>
            <person name="Larsson K.H."/>
            <person name="Matsuura K."/>
            <person name="Barry K."/>
            <person name="Labutti K."/>
            <person name="Kuo R."/>
            <person name="Ohm R.A."/>
            <person name="Bhattacharya S.S."/>
            <person name="Shirouzu T."/>
            <person name="Yoshinaga Y."/>
            <person name="Martin F.M."/>
            <person name="Grigoriev I.V."/>
            <person name="Hibbett D.S."/>
        </authorList>
    </citation>
    <scope>NUCLEOTIDE SEQUENCE [LARGE SCALE GENOMIC DNA]</scope>
    <source>
        <strain evidence="2 3">CBS 109695</strain>
    </source>
</reference>
<accession>A0A166NYN6</accession>
<dbReference type="EMBL" id="KV417520">
    <property type="protein sequence ID" value="KZP25515.1"/>
    <property type="molecule type" value="Genomic_DNA"/>
</dbReference>
<name>A0A166NYN6_9AGAM</name>
<evidence type="ECO:0000313" key="3">
    <source>
        <dbReference type="Proteomes" id="UP000076532"/>
    </source>
</evidence>
<feature type="region of interest" description="Disordered" evidence="1">
    <location>
        <begin position="1"/>
        <end position="32"/>
    </location>
</feature>
<dbReference type="Proteomes" id="UP000076532">
    <property type="component" value="Unassembled WGS sequence"/>
</dbReference>
<proteinExistence type="predicted"/>
<feature type="region of interest" description="Disordered" evidence="1">
    <location>
        <begin position="83"/>
        <end position="112"/>
    </location>
</feature>
<evidence type="ECO:0000313" key="2">
    <source>
        <dbReference type="EMBL" id="KZP25515.1"/>
    </source>
</evidence>
<dbReference type="AlphaFoldDB" id="A0A166NYN6"/>
<keyword evidence="3" id="KW-1185">Reference proteome</keyword>
<protein>
    <submittedName>
        <fullName evidence="2">Uncharacterized protein</fullName>
    </submittedName>
</protein>
<dbReference type="OrthoDB" id="3021659at2759"/>
<gene>
    <name evidence="2" type="ORF">FIBSPDRAFT_888029</name>
</gene>